<dbReference type="Pfam" id="PF08352">
    <property type="entry name" value="oligo_HPY"/>
    <property type="match status" value="1"/>
</dbReference>
<dbReference type="InterPro" id="IPR013563">
    <property type="entry name" value="Oligopep_ABC_C"/>
</dbReference>
<evidence type="ECO:0000256" key="4">
    <source>
        <dbReference type="ARBA" id="ARBA00022475"/>
    </source>
</evidence>
<keyword evidence="6 9" id="KW-0067">ATP-binding</keyword>
<dbReference type="Gene3D" id="3.40.50.300">
    <property type="entry name" value="P-loop containing nucleotide triphosphate hydrolases"/>
    <property type="match status" value="1"/>
</dbReference>
<keyword evidence="3" id="KW-0813">Transport</keyword>
<dbReference type="PROSITE" id="PS50893">
    <property type="entry name" value="ABC_TRANSPORTER_2"/>
    <property type="match status" value="1"/>
</dbReference>
<dbReference type="SMART" id="SM00382">
    <property type="entry name" value="AAA"/>
    <property type="match status" value="1"/>
</dbReference>
<proteinExistence type="inferred from homology"/>
<dbReference type="InterPro" id="IPR017871">
    <property type="entry name" value="ABC_transporter-like_CS"/>
</dbReference>
<dbReference type="CDD" id="cd03257">
    <property type="entry name" value="ABC_NikE_OppD_transporters"/>
    <property type="match status" value="1"/>
</dbReference>
<dbReference type="InterPro" id="IPR050388">
    <property type="entry name" value="ABC_Ni/Peptide_Import"/>
</dbReference>
<comment type="similarity">
    <text evidence="2">Belongs to the ABC transporter superfamily.</text>
</comment>
<comment type="subcellular location">
    <subcellularLocation>
        <location evidence="1">Cell membrane</location>
        <topology evidence="1">Peripheral membrane protein</topology>
    </subcellularLocation>
</comment>
<dbReference type="InterPro" id="IPR003439">
    <property type="entry name" value="ABC_transporter-like_ATP-bd"/>
</dbReference>
<dbReference type="PROSITE" id="PS00211">
    <property type="entry name" value="ABC_TRANSPORTER_1"/>
    <property type="match status" value="1"/>
</dbReference>
<dbReference type="InterPro" id="IPR003593">
    <property type="entry name" value="AAA+_ATPase"/>
</dbReference>
<keyword evidence="5" id="KW-0547">Nucleotide-binding</keyword>
<dbReference type="PANTHER" id="PTHR43297">
    <property type="entry name" value="OLIGOPEPTIDE TRANSPORT ATP-BINDING PROTEIN APPD"/>
    <property type="match status" value="1"/>
</dbReference>
<evidence type="ECO:0000313" key="9">
    <source>
        <dbReference type="EMBL" id="RGE88034.1"/>
    </source>
</evidence>
<dbReference type="GO" id="GO:0015833">
    <property type="term" value="P:peptide transport"/>
    <property type="evidence" value="ECO:0007669"/>
    <property type="project" value="InterPro"/>
</dbReference>
<dbReference type="OrthoDB" id="9806285at2"/>
<dbReference type="FunFam" id="3.40.50.300:FF:000016">
    <property type="entry name" value="Oligopeptide ABC transporter ATP-binding component"/>
    <property type="match status" value="1"/>
</dbReference>
<dbReference type="GO" id="GO:0016887">
    <property type="term" value="F:ATP hydrolysis activity"/>
    <property type="evidence" value="ECO:0007669"/>
    <property type="project" value="InterPro"/>
</dbReference>
<evidence type="ECO:0000256" key="6">
    <source>
        <dbReference type="ARBA" id="ARBA00022840"/>
    </source>
</evidence>
<dbReference type="EMBL" id="QVLX01000003">
    <property type="protein sequence ID" value="RGE88034.1"/>
    <property type="molecule type" value="Genomic_DNA"/>
</dbReference>
<sequence length="354" mass="39545">MNEEKEKVLEVKDLTVSFQTYAGKVQAVRKSSFDLYKKETLAIVGESGSGKSVTVKTLMGLLGRTAVIENGTVMYKGRNLTKFTEKDWEKIRGRDIAMIFQDPLSSLNPIKKIGKQISEIFTVLHKMPKAEAKEQTLELMKAVGIPEPEKRYNQYPFHFSGGMRQRIVIAIALASNPDILICDEPTTALDVTIQAQVLALIGHLKEKKDVSTIFITHDLGVVAHVADRIAVMYAGKIVEYGTAEDIFYDPLHPYTWSLLASMPDTNLKAGEELSALHGTPPNMLFPPKGDAFAERNPWAVAIDFEKEPPMFKVSDTHYAATWLLHPNAPKVNRPEVLERRIANSIKRREGKVNG</sequence>
<dbReference type="SUPFAM" id="SSF52540">
    <property type="entry name" value="P-loop containing nucleoside triphosphate hydrolases"/>
    <property type="match status" value="1"/>
</dbReference>
<accession>A0A3E3K3I1</accession>
<organism evidence="9 10">
    <name type="scientific">Sellimonas intestinalis</name>
    <dbReference type="NCBI Taxonomy" id="1653434"/>
    <lineage>
        <taxon>Bacteria</taxon>
        <taxon>Bacillati</taxon>
        <taxon>Bacillota</taxon>
        <taxon>Clostridia</taxon>
        <taxon>Lachnospirales</taxon>
        <taxon>Lachnospiraceae</taxon>
        <taxon>Sellimonas</taxon>
    </lineage>
</organism>
<comment type="caution">
    <text evidence="9">The sequence shown here is derived from an EMBL/GenBank/DDBJ whole genome shotgun (WGS) entry which is preliminary data.</text>
</comment>
<evidence type="ECO:0000256" key="5">
    <source>
        <dbReference type="ARBA" id="ARBA00022741"/>
    </source>
</evidence>
<evidence type="ECO:0000313" key="10">
    <source>
        <dbReference type="Proteomes" id="UP000261080"/>
    </source>
</evidence>
<protein>
    <submittedName>
        <fullName evidence="9">ABC transporter ATP-binding protein</fullName>
    </submittedName>
</protein>
<dbReference type="Proteomes" id="UP000261080">
    <property type="component" value="Unassembled WGS sequence"/>
</dbReference>
<gene>
    <name evidence="9" type="ORF">DW016_08015</name>
</gene>
<dbReference type="RefSeq" id="WP_024731531.1">
    <property type="nucleotide sequence ID" value="NZ_CALBAT010000017.1"/>
</dbReference>
<keyword evidence="4" id="KW-1003">Cell membrane</keyword>
<keyword evidence="7" id="KW-0472">Membrane</keyword>
<reference evidence="9 10" key="1">
    <citation type="submission" date="2018-08" db="EMBL/GenBank/DDBJ databases">
        <title>A genome reference for cultivated species of the human gut microbiota.</title>
        <authorList>
            <person name="Zou Y."/>
            <person name="Xue W."/>
            <person name="Luo G."/>
        </authorList>
    </citation>
    <scope>NUCLEOTIDE SEQUENCE [LARGE SCALE GENOMIC DNA]</scope>
    <source>
        <strain evidence="9 10">AF37-2AT</strain>
    </source>
</reference>
<evidence type="ECO:0000256" key="7">
    <source>
        <dbReference type="ARBA" id="ARBA00023136"/>
    </source>
</evidence>
<evidence type="ECO:0000256" key="1">
    <source>
        <dbReference type="ARBA" id="ARBA00004202"/>
    </source>
</evidence>
<evidence type="ECO:0000259" key="8">
    <source>
        <dbReference type="PROSITE" id="PS50893"/>
    </source>
</evidence>
<evidence type="ECO:0000256" key="3">
    <source>
        <dbReference type="ARBA" id="ARBA00022448"/>
    </source>
</evidence>
<dbReference type="NCBIfam" id="TIGR01727">
    <property type="entry name" value="oligo_HPY"/>
    <property type="match status" value="1"/>
</dbReference>
<evidence type="ECO:0000256" key="2">
    <source>
        <dbReference type="ARBA" id="ARBA00005417"/>
    </source>
</evidence>
<dbReference type="GO" id="GO:0005886">
    <property type="term" value="C:plasma membrane"/>
    <property type="evidence" value="ECO:0007669"/>
    <property type="project" value="UniProtKB-SubCell"/>
</dbReference>
<feature type="domain" description="ABC transporter" evidence="8">
    <location>
        <begin position="9"/>
        <end position="259"/>
    </location>
</feature>
<dbReference type="PANTHER" id="PTHR43297:SF2">
    <property type="entry name" value="DIPEPTIDE TRANSPORT ATP-BINDING PROTEIN DPPD"/>
    <property type="match status" value="1"/>
</dbReference>
<dbReference type="InterPro" id="IPR027417">
    <property type="entry name" value="P-loop_NTPase"/>
</dbReference>
<name>A0A3E3K3I1_9FIRM</name>
<dbReference type="Pfam" id="PF00005">
    <property type="entry name" value="ABC_tran"/>
    <property type="match status" value="1"/>
</dbReference>
<keyword evidence="10" id="KW-1185">Reference proteome</keyword>
<dbReference type="GeneID" id="97191504"/>
<dbReference type="GO" id="GO:0005524">
    <property type="term" value="F:ATP binding"/>
    <property type="evidence" value="ECO:0007669"/>
    <property type="project" value="UniProtKB-KW"/>
</dbReference>
<dbReference type="AlphaFoldDB" id="A0A3E3K3I1"/>